<dbReference type="InterPro" id="IPR028939">
    <property type="entry name" value="P5C_Rdtase_cat_N"/>
</dbReference>
<proteinExistence type="predicted"/>
<organism evidence="3 4">
    <name type="scientific">Mariniflexile litorale</name>
    <dbReference type="NCBI Taxonomy" id="3045158"/>
    <lineage>
        <taxon>Bacteria</taxon>
        <taxon>Pseudomonadati</taxon>
        <taxon>Bacteroidota</taxon>
        <taxon>Flavobacteriia</taxon>
        <taxon>Flavobacteriales</taxon>
        <taxon>Flavobacteriaceae</taxon>
        <taxon>Mariniflexile</taxon>
    </lineage>
</organism>
<accession>A0AAU7EDU8</accession>
<keyword evidence="4" id="KW-1185">Reference proteome</keyword>
<gene>
    <name evidence="3" type="ORF">QLS71_011815</name>
</gene>
<dbReference type="Pfam" id="PF03807">
    <property type="entry name" value="F420_oxidored"/>
    <property type="match status" value="1"/>
</dbReference>
<dbReference type="RefSeq" id="WP_308993459.1">
    <property type="nucleotide sequence ID" value="NZ_CP155618.1"/>
</dbReference>
<dbReference type="Gene3D" id="3.40.50.720">
    <property type="entry name" value="NAD(P)-binding Rossmann-like Domain"/>
    <property type="match status" value="1"/>
</dbReference>
<evidence type="ECO:0000313" key="3">
    <source>
        <dbReference type="EMBL" id="XBL13011.1"/>
    </source>
</evidence>
<dbReference type="AlphaFoldDB" id="A0AAU7EDU8"/>
<reference evidence="3" key="1">
    <citation type="submission" date="2024-04" db="EMBL/GenBank/DDBJ databases">
        <title>Mariniflexile litorale, isolated from the shallow sediments of the Sea of Japan.</title>
        <authorList>
            <person name="Romanenko L."/>
            <person name="Isaeva M."/>
        </authorList>
    </citation>
    <scope>NUCLEOTIDE SEQUENCE [LARGE SCALE GENOMIC DNA]</scope>
    <source>
        <strain evidence="3">KMM 9835</strain>
    </source>
</reference>
<feature type="domain" description="Pyrroline-5-carboxylate reductase catalytic N-terminal" evidence="2">
    <location>
        <begin position="4"/>
        <end position="92"/>
    </location>
</feature>
<dbReference type="Proteomes" id="UP001224325">
    <property type="component" value="Chromosome"/>
</dbReference>
<dbReference type="SUPFAM" id="SSF51735">
    <property type="entry name" value="NAD(P)-binding Rossmann-fold domains"/>
    <property type="match status" value="1"/>
</dbReference>
<dbReference type="KEGG" id="mlil:QLS71_011815"/>
<dbReference type="InterPro" id="IPR036291">
    <property type="entry name" value="NAD(P)-bd_dom_sf"/>
</dbReference>
<dbReference type="InterPro" id="IPR051267">
    <property type="entry name" value="STEAP_metalloreductase"/>
</dbReference>
<evidence type="ECO:0000259" key="2">
    <source>
        <dbReference type="Pfam" id="PF03807"/>
    </source>
</evidence>
<sequence length="198" mass="21181">MQTAIIGTGKIGEAIAKKLIKAGHSVLLTNNKGAESLKDKAASLGNLAIPADISEVNQAEVLFLTVRWSHLQQVAADVPNLEGKILVDVTNPILDDMSFDDLKGKAASEIVQELFPKARVVKTLNHYFLKWIDEDPKVDNGKRIAFVSGDDTEAKNTVTNLLNEFGFKSIDLGNLAAGSKLQQAGGSLAALNIVSYPA</sequence>
<evidence type="ECO:0000313" key="4">
    <source>
        <dbReference type="Proteomes" id="UP001224325"/>
    </source>
</evidence>
<keyword evidence="1" id="KW-0560">Oxidoreductase</keyword>
<evidence type="ECO:0000256" key="1">
    <source>
        <dbReference type="ARBA" id="ARBA00023002"/>
    </source>
</evidence>
<name>A0AAU7EDU8_9FLAO</name>
<dbReference type="EMBL" id="CP155618">
    <property type="protein sequence ID" value="XBL13011.1"/>
    <property type="molecule type" value="Genomic_DNA"/>
</dbReference>
<dbReference type="GO" id="GO:0016491">
    <property type="term" value="F:oxidoreductase activity"/>
    <property type="evidence" value="ECO:0007669"/>
    <property type="project" value="UniProtKB-KW"/>
</dbReference>
<protein>
    <submittedName>
        <fullName evidence="3">NAD(P)-binding domain-containing protein</fullName>
    </submittedName>
</protein>
<dbReference type="PANTHER" id="PTHR14239">
    <property type="entry name" value="DUDULIN-RELATED"/>
    <property type="match status" value="1"/>
</dbReference>